<dbReference type="Gene3D" id="1.10.287.70">
    <property type="match status" value="1"/>
</dbReference>
<keyword evidence="3" id="KW-1003">Cell membrane</keyword>
<keyword evidence="4 9" id="KW-0812">Transmembrane</keyword>
<dbReference type="PANTHER" id="PTHR42643:SF30">
    <property type="entry name" value="IONOTROPIC RECEPTOR 40A-RELATED"/>
    <property type="match status" value="1"/>
</dbReference>
<reference evidence="12" key="1">
    <citation type="journal article" date="2023" name="IScience">
        <title>Live-bearing cockroach genome reveals convergent evolutionary mechanisms linked to viviparity in insects and beyond.</title>
        <authorList>
            <person name="Fouks B."/>
            <person name="Harrison M.C."/>
            <person name="Mikhailova A.A."/>
            <person name="Marchal E."/>
            <person name="English S."/>
            <person name="Carruthers M."/>
            <person name="Jennings E.C."/>
            <person name="Chiamaka E.L."/>
            <person name="Frigard R.A."/>
            <person name="Pippel M."/>
            <person name="Attardo G.M."/>
            <person name="Benoit J.B."/>
            <person name="Bornberg-Bauer E."/>
            <person name="Tobe S.S."/>
        </authorList>
    </citation>
    <scope>NUCLEOTIDE SEQUENCE</scope>
    <source>
        <strain evidence="12">Stay&amp;Tobe</strain>
    </source>
</reference>
<comment type="similarity">
    <text evidence="2">Belongs to the glutamate-gated ion channel (TC 1.A.10.1) family.</text>
</comment>
<dbReference type="InterPro" id="IPR052192">
    <property type="entry name" value="Insect_Ionotropic_Sensory_Rcpt"/>
</dbReference>
<keyword evidence="10" id="KW-0732">Signal</keyword>
<comment type="caution">
    <text evidence="12">The sequence shown here is derived from an EMBL/GenBank/DDBJ whole genome shotgun (WGS) entry which is preliminary data.</text>
</comment>
<evidence type="ECO:0000256" key="3">
    <source>
        <dbReference type="ARBA" id="ARBA00022475"/>
    </source>
</evidence>
<gene>
    <name evidence="12" type="ORF">L9F63_003961</name>
</gene>
<keyword evidence="5 9" id="KW-1133">Transmembrane helix</keyword>
<reference evidence="12" key="2">
    <citation type="submission" date="2023-05" db="EMBL/GenBank/DDBJ databases">
        <authorList>
            <person name="Fouks B."/>
        </authorList>
    </citation>
    <scope>NUCLEOTIDE SEQUENCE</scope>
    <source>
        <strain evidence="12">Stay&amp;Tobe</strain>
        <tissue evidence="12">Testes</tissue>
    </source>
</reference>
<evidence type="ECO:0000256" key="5">
    <source>
        <dbReference type="ARBA" id="ARBA00022989"/>
    </source>
</evidence>
<evidence type="ECO:0000256" key="6">
    <source>
        <dbReference type="ARBA" id="ARBA00023136"/>
    </source>
</evidence>
<dbReference type="GO" id="GO:0050906">
    <property type="term" value="P:detection of stimulus involved in sensory perception"/>
    <property type="evidence" value="ECO:0007669"/>
    <property type="project" value="UniProtKB-ARBA"/>
</dbReference>
<feature type="domain" description="Ionotropic glutamate receptor C-terminal" evidence="11">
    <location>
        <begin position="351"/>
        <end position="599"/>
    </location>
</feature>
<evidence type="ECO:0000256" key="1">
    <source>
        <dbReference type="ARBA" id="ARBA00004651"/>
    </source>
</evidence>
<evidence type="ECO:0000259" key="11">
    <source>
        <dbReference type="Pfam" id="PF00060"/>
    </source>
</evidence>
<dbReference type="GO" id="GO:0015276">
    <property type="term" value="F:ligand-gated monoatomic ion channel activity"/>
    <property type="evidence" value="ECO:0007669"/>
    <property type="project" value="InterPro"/>
</dbReference>
<evidence type="ECO:0000256" key="9">
    <source>
        <dbReference type="SAM" id="Phobius"/>
    </source>
</evidence>
<dbReference type="InterPro" id="IPR001320">
    <property type="entry name" value="Iontro_rcpt_C"/>
</dbReference>
<evidence type="ECO:0000256" key="4">
    <source>
        <dbReference type="ARBA" id="ARBA00022692"/>
    </source>
</evidence>
<accession>A0AAD7ZGT2</accession>
<evidence type="ECO:0000256" key="7">
    <source>
        <dbReference type="ARBA" id="ARBA00023170"/>
    </source>
</evidence>
<comment type="subcellular location">
    <subcellularLocation>
        <location evidence="1">Cell membrane</location>
        <topology evidence="1">Multi-pass membrane protein</topology>
    </subcellularLocation>
</comment>
<keyword evidence="8" id="KW-0325">Glycoprotein</keyword>
<evidence type="ECO:0000313" key="13">
    <source>
        <dbReference type="Proteomes" id="UP001233999"/>
    </source>
</evidence>
<dbReference type="GO" id="GO:0005886">
    <property type="term" value="C:plasma membrane"/>
    <property type="evidence" value="ECO:0007669"/>
    <property type="project" value="UniProtKB-SubCell"/>
</dbReference>
<proteinExistence type="inferred from homology"/>
<feature type="chain" id="PRO_5042118061" description="Ionotropic glutamate receptor C-terminal domain-containing protein" evidence="10">
    <location>
        <begin position="21"/>
        <end position="612"/>
    </location>
</feature>
<feature type="transmembrane region" description="Helical" evidence="9">
    <location>
        <begin position="592"/>
        <end position="611"/>
    </location>
</feature>
<dbReference type="Pfam" id="PF00060">
    <property type="entry name" value="Lig_chan"/>
    <property type="match status" value="1"/>
</dbReference>
<dbReference type="PANTHER" id="PTHR42643">
    <property type="entry name" value="IONOTROPIC RECEPTOR 20A-RELATED"/>
    <property type="match status" value="1"/>
</dbReference>
<name>A0AAD7ZGT2_DIPPU</name>
<dbReference type="AlphaFoldDB" id="A0AAD7ZGT2"/>
<evidence type="ECO:0000256" key="8">
    <source>
        <dbReference type="ARBA" id="ARBA00023180"/>
    </source>
</evidence>
<organism evidence="12 13">
    <name type="scientific">Diploptera punctata</name>
    <name type="common">Pacific beetle cockroach</name>
    <dbReference type="NCBI Taxonomy" id="6984"/>
    <lineage>
        <taxon>Eukaryota</taxon>
        <taxon>Metazoa</taxon>
        <taxon>Ecdysozoa</taxon>
        <taxon>Arthropoda</taxon>
        <taxon>Hexapoda</taxon>
        <taxon>Insecta</taxon>
        <taxon>Pterygota</taxon>
        <taxon>Neoptera</taxon>
        <taxon>Polyneoptera</taxon>
        <taxon>Dictyoptera</taxon>
        <taxon>Blattodea</taxon>
        <taxon>Blaberoidea</taxon>
        <taxon>Blaberidae</taxon>
        <taxon>Diplopterinae</taxon>
        <taxon>Diploptera</taxon>
    </lineage>
</organism>
<feature type="signal peptide" evidence="10">
    <location>
        <begin position="1"/>
        <end position="20"/>
    </location>
</feature>
<keyword evidence="13" id="KW-1185">Reference proteome</keyword>
<keyword evidence="7" id="KW-0675">Receptor</keyword>
<keyword evidence="6 9" id="KW-0472">Membrane</keyword>
<dbReference type="Proteomes" id="UP001233999">
    <property type="component" value="Unassembled WGS sequence"/>
</dbReference>
<evidence type="ECO:0000256" key="10">
    <source>
        <dbReference type="SAM" id="SignalP"/>
    </source>
</evidence>
<sequence>MGTQILLSILYVSIITTSLSSTKYDQLQEQIAFSILDISSRYFPKERPVVVQIPSNKYCRNNSRRHDLTDHRLMEILNTASEHQFVTFGCVHNEKLKQNQTLKPGGIVLVMTLLRLKQTMLLLSILLNRILLTTWNYQAKVLVVSNLPLNSKQQQHLLIRALLLVVWKLAKISDAIVLIPEAEQPDISALEVYTWIPSQQKYICLNDFSDVTLLDKWSFYKRGFESNSRLFPVKDIRKLNGCLFQVMITHDPPFGQFTKYVWQLDNQVVSNGMFQYIFKTINDSSYLKFSFENSSNCFDCDIICPVSLHDRVYPDKCKFTYPHFMDLVSWYIPVIPVPRWQGLIKNFTPIMWILISLSYIFGSTTFWIISKFKNQTETSFCKIQMNSLSSHLEAGIKDTYKGFIGKLFLTVWLFYCMQIYTAYKSGLVGFLTNPGENPIVNNYKEILTENVEKYCAMSFIGHLDSEEHVWNRYKDCGLRSCIELLKTDKNVAVLGNQYVLDFLAKKDSSRYGKPQYIKIDGGSKNYYKSIYSSLGCIFGRFMEEMVTRFIEGGFTDKWMKDIGNQFWKYIRHNVDDQESLQKMSLSHLQGSFYILIIGLLTAAATFMYELIS</sequence>
<evidence type="ECO:0000313" key="12">
    <source>
        <dbReference type="EMBL" id="KAJ9580385.1"/>
    </source>
</evidence>
<dbReference type="EMBL" id="JASPKZ010008343">
    <property type="protein sequence ID" value="KAJ9580385.1"/>
    <property type="molecule type" value="Genomic_DNA"/>
</dbReference>
<protein>
    <recommendedName>
        <fullName evidence="11">Ionotropic glutamate receptor C-terminal domain-containing protein</fullName>
    </recommendedName>
</protein>
<feature type="transmembrane region" description="Helical" evidence="9">
    <location>
        <begin position="350"/>
        <end position="369"/>
    </location>
</feature>
<evidence type="ECO:0000256" key="2">
    <source>
        <dbReference type="ARBA" id="ARBA00008685"/>
    </source>
</evidence>